<sequence>VYKLTIGIIIKNTDINSFLEILFDIL</sequence>
<accession>A0A5J4QDD3</accession>
<feature type="non-terminal residue" evidence="1">
    <location>
        <position position="1"/>
    </location>
</feature>
<gene>
    <name evidence="1" type="ORF">EZS27_031249</name>
</gene>
<organism evidence="1">
    <name type="scientific">termite gut metagenome</name>
    <dbReference type="NCBI Taxonomy" id="433724"/>
    <lineage>
        <taxon>unclassified sequences</taxon>
        <taxon>metagenomes</taxon>
        <taxon>organismal metagenomes</taxon>
    </lineage>
</organism>
<dbReference type="AlphaFoldDB" id="A0A5J4QDD3"/>
<protein>
    <submittedName>
        <fullName evidence="1">Uncharacterized protein</fullName>
    </submittedName>
</protein>
<evidence type="ECO:0000313" key="1">
    <source>
        <dbReference type="EMBL" id="KAA6318781.1"/>
    </source>
</evidence>
<reference evidence="1" key="1">
    <citation type="submission" date="2019-03" db="EMBL/GenBank/DDBJ databases">
        <title>Single cell metagenomics reveals metabolic interactions within the superorganism composed of flagellate Streblomastix strix and complex community of Bacteroidetes bacteria on its surface.</title>
        <authorList>
            <person name="Treitli S.C."/>
            <person name="Kolisko M."/>
            <person name="Husnik F."/>
            <person name="Keeling P."/>
            <person name="Hampl V."/>
        </authorList>
    </citation>
    <scope>NUCLEOTIDE SEQUENCE</scope>
    <source>
        <strain evidence="1">STM</strain>
    </source>
</reference>
<name>A0A5J4QDD3_9ZZZZ</name>
<comment type="caution">
    <text evidence="1">The sequence shown here is derived from an EMBL/GenBank/DDBJ whole genome shotgun (WGS) entry which is preliminary data.</text>
</comment>
<dbReference type="EMBL" id="SNRY01004084">
    <property type="protein sequence ID" value="KAA6318781.1"/>
    <property type="molecule type" value="Genomic_DNA"/>
</dbReference>
<proteinExistence type="predicted"/>